<dbReference type="EMBL" id="QRGA01000015">
    <property type="protein sequence ID" value="RDU96362.1"/>
    <property type="molecule type" value="Genomic_DNA"/>
</dbReference>
<dbReference type="Gene3D" id="3.40.190.10">
    <property type="entry name" value="Periplasmic binding protein-like II"/>
    <property type="match status" value="1"/>
</dbReference>
<dbReference type="Gene3D" id="3.40.190.100">
    <property type="entry name" value="Glycine betaine-binding periplasmic protein, domain 2"/>
    <property type="match status" value="1"/>
</dbReference>
<dbReference type="Proteomes" id="UP000256838">
    <property type="component" value="Unassembled WGS sequence"/>
</dbReference>
<organism evidence="7 8">
    <name type="scientific">Trinickia dinghuensis</name>
    <dbReference type="NCBI Taxonomy" id="2291023"/>
    <lineage>
        <taxon>Bacteria</taxon>
        <taxon>Pseudomonadati</taxon>
        <taxon>Pseudomonadota</taxon>
        <taxon>Betaproteobacteria</taxon>
        <taxon>Burkholderiales</taxon>
        <taxon>Burkholderiaceae</taxon>
        <taxon>Trinickia</taxon>
    </lineage>
</organism>
<feature type="signal peptide" evidence="5">
    <location>
        <begin position="1"/>
        <end position="25"/>
    </location>
</feature>
<dbReference type="OrthoDB" id="9787902at2"/>
<proteinExistence type="predicted"/>
<evidence type="ECO:0000313" key="7">
    <source>
        <dbReference type="EMBL" id="RDU96362.1"/>
    </source>
</evidence>
<feature type="chain" id="PRO_5017601143" evidence="5">
    <location>
        <begin position="26"/>
        <end position="287"/>
    </location>
</feature>
<name>A0A3D8JU90_9BURK</name>
<keyword evidence="8" id="KW-1185">Reference proteome</keyword>
<reference evidence="7 8" key="1">
    <citation type="submission" date="2018-08" db="EMBL/GenBank/DDBJ databases">
        <title>Paraburkholderia sp. DHOM06 isolated from forest soil.</title>
        <authorList>
            <person name="Gao Z.-H."/>
            <person name="Qiu L.-H."/>
        </authorList>
    </citation>
    <scope>NUCLEOTIDE SEQUENCE [LARGE SCALE GENOMIC DNA]</scope>
    <source>
        <strain evidence="7 8">DHOM06</strain>
    </source>
</reference>
<dbReference type="GO" id="GO:0005275">
    <property type="term" value="F:amine transmembrane transporter activity"/>
    <property type="evidence" value="ECO:0007669"/>
    <property type="project" value="TreeGrafter"/>
</dbReference>
<evidence type="ECO:0000313" key="8">
    <source>
        <dbReference type="Proteomes" id="UP000256838"/>
    </source>
</evidence>
<evidence type="ECO:0000256" key="1">
    <source>
        <dbReference type="ARBA" id="ARBA00004236"/>
    </source>
</evidence>
<evidence type="ECO:0000256" key="5">
    <source>
        <dbReference type="SAM" id="SignalP"/>
    </source>
</evidence>
<dbReference type="PANTHER" id="PTHR47737">
    <property type="entry name" value="GLYCINE BETAINE/PROLINE BETAINE TRANSPORT SYSTEM PERMEASE PROTEIN PROW"/>
    <property type="match status" value="1"/>
</dbReference>
<keyword evidence="5" id="KW-0732">Signal</keyword>
<keyword evidence="2" id="KW-0813">Transport</keyword>
<feature type="domain" description="ABC-type glycine betaine transport system substrate-binding" evidence="6">
    <location>
        <begin position="30"/>
        <end position="273"/>
    </location>
</feature>
<dbReference type="PANTHER" id="PTHR47737:SF1">
    <property type="entry name" value="GLYCINE BETAINE_PROLINE BETAINE TRANSPORT SYSTEM PERMEASE PROTEIN PROW"/>
    <property type="match status" value="1"/>
</dbReference>
<keyword evidence="4" id="KW-0472">Membrane</keyword>
<evidence type="ECO:0000256" key="2">
    <source>
        <dbReference type="ARBA" id="ARBA00022448"/>
    </source>
</evidence>
<comment type="subcellular location">
    <subcellularLocation>
        <location evidence="1">Cell membrane</location>
    </subcellularLocation>
</comment>
<dbReference type="GO" id="GO:0043190">
    <property type="term" value="C:ATP-binding cassette (ABC) transporter complex"/>
    <property type="evidence" value="ECO:0007669"/>
    <property type="project" value="InterPro"/>
</dbReference>
<dbReference type="RefSeq" id="WP_115536288.1">
    <property type="nucleotide sequence ID" value="NZ_QRGA01000015.1"/>
</dbReference>
<accession>A0A3D8JU90</accession>
<evidence type="ECO:0000256" key="3">
    <source>
        <dbReference type="ARBA" id="ARBA00022475"/>
    </source>
</evidence>
<gene>
    <name evidence="7" type="ORF">DWV00_24095</name>
</gene>
<dbReference type="GO" id="GO:0031460">
    <property type="term" value="P:glycine betaine transport"/>
    <property type="evidence" value="ECO:0007669"/>
    <property type="project" value="TreeGrafter"/>
</dbReference>
<evidence type="ECO:0000256" key="4">
    <source>
        <dbReference type="ARBA" id="ARBA00023136"/>
    </source>
</evidence>
<dbReference type="CDD" id="cd13639">
    <property type="entry name" value="PBP2_OpuAC_like"/>
    <property type="match status" value="1"/>
</dbReference>
<dbReference type="SUPFAM" id="SSF53850">
    <property type="entry name" value="Periplasmic binding protein-like II"/>
    <property type="match status" value="1"/>
</dbReference>
<protein>
    <submittedName>
        <fullName evidence="7">Glycine/betaine ABC transporter substrate-binding protein</fullName>
    </submittedName>
</protein>
<sequence length="287" mass="30904">MKLFKQLMLTAAIGAALATALPAFADGKPTIKIGYVEGWDDSVATSNVAAQVIETKLGYPVKLVPVAAGVMWGGVARGDLDATLSAWLPATHASYWAQYKSKVEDLGINFNDAKIGLVVPDTVKVTSIADLEAQKDAFGGRIVGIDAGAGVMKKADDAIKAYNLSYQLMPSSGSAMTAELARDIHANKPIVVTGWAPHWMFAKWKLKFLEDPKKVFGGAEHVDNVINPELEKKAPQVVEFLKKFQWKPGEIDGVMLAAENGTKPDDAAKSWVSAHPDRVTDWLSDVK</sequence>
<dbReference type="InterPro" id="IPR007210">
    <property type="entry name" value="ABC_Gly_betaine_transp_sub-bd"/>
</dbReference>
<keyword evidence="3" id="KW-1003">Cell membrane</keyword>
<dbReference type="GO" id="GO:0015226">
    <property type="term" value="F:carnitine transmembrane transporter activity"/>
    <property type="evidence" value="ECO:0007669"/>
    <property type="project" value="TreeGrafter"/>
</dbReference>
<evidence type="ECO:0000259" key="6">
    <source>
        <dbReference type="Pfam" id="PF04069"/>
    </source>
</evidence>
<dbReference type="GO" id="GO:0015871">
    <property type="term" value="P:choline transport"/>
    <property type="evidence" value="ECO:0007669"/>
    <property type="project" value="TreeGrafter"/>
</dbReference>
<comment type="caution">
    <text evidence="7">The sequence shown here is derived from an EMBL/GenBank/DDBJ whole genome shotgun (WGS) entry which is preliminary data.</text>
</comment>
<dbReference type="Pfam" id="PF04069">
    <property type="entry name" value="OpuAC"/>
    <property type="match status" value="1"/>
</dbReference>
<dbReference type="AlphaFoldDB" id="A0A3D8JU90"/>